<gene>
    <name evidence="2" type="ORF">RCC_07501</name>
</gene>
<protein>
    <submittedName>
        <fullName evidence="2">Uncharacterized protein</fullName>
    </submittedName>
</protein>
<feature type="compositionally biased region" description="Polar residues" evidence="1">
    <location>
        <begin position="19"/>
        <end position="38"/>
    </location>
</feature>
<feature type="region of interest" description="Disordered" evidence="1">
    <location>
        <begin position="19"/>
        <end position="54"/>
    </location>
</feature>
<evidence type="ECO:0000256" key="1">
    <source>
        <dbReference type="SAM" id="MobiDB-lite"/>
    </source>
</evidence>
<organism evidence="2 3">
    <name type="scientific">Ramularia collo-cygni</name>
    <dbReference type="NCBI Taxonomy" id="112498"/>
    <lineage>
        <taxon>Eukaryota</taxon>
        <taxon>Fungi</taxon>
        <taxon>Dikarya</taxon>
        <taxon>Ascomycota</taxon>
        <taxon>Pezizomycotina</taxon>
        <taxon>Dothideomycetes</taxon>
        <taxon>Dothideomycetidae</taxon>
        <taxon>Mycosphaerellales</taxon>
        <taxon>Mycosphaerellaceae</taxon>
        <taxon>Ramularia</taxon>
    </lineage>
</organism>
<evidence type="ECO:0000313" key="2">
    <source>
        <dbReference type="EMBL" id="CZT21636.1"/>
    </source>
</evidence>
<dbReference type="STRING" id="112498.A0A2D3VCY9"/>
<dbReference type="EMBL" id="FJUY01000011">
    <property type="protein sequence ID" value="CZT21636.1"/>
    <property type="molecule type" value="Genomic_DNA"/>
</dbReference>
<keyword evidence="3" id="KW-1185">Reference proteome</keyword>
<proteinExistence type="predicted"/>
<dbReference type="RefSeq" id="XP_023628525.1">
    <property type="nucleotide sequence ID" value="XM_023772757.1"/>
</dbReference>
<evidence type="ECO:0000313" key="3">
    <source>
        <dbReference type="Proteomes" id="UP000225277"/>
    </source>
</evidence>
<dbReference type="GeneID" id="35602616"/>
<name>A0A2D3VCY9_9PEZI</name>
<dbReference type="AlphaFoldDB" id="A0A2D3VCY9"/>
<sequence>MSSYISSLFTSARDYLYQQESDVPQNTSRQAQSSNLQSPTPPDTNRYPSNPTDIHHTISLLNHASPQPLPAELLKQILQHASYDSITYSASLTQPLNTIARSAAGPPARACVETPPLQYLGPQDLAVNPEASSRGRIRRLRLEFTGRDQGWTSDPNTASWSWFEIATRRFGEQGLERGPVLAHNAVAGRDWEDFVIEYRRDDEEGSEEGVSEELRQWIEKLGEGDRVAIVPMAKYGGWQCRVSKARIDVEVEVWY</sequence>
<dbReference type="OrthoDB" id="195446at2759"/>
<dbReference type="Proteomes" id="UP000225277">
    <property type="component" value="Unassembled WGS sequence"/>
</dbReference>
<reference evidence="2 3" key="1">
    <citation type="submission" date="2016-03" db="EMBL/GenBank/DDBJ databases">
        <authorList>
            <person name="Ploux O."/>
        </authorList>
    </citation>
    <scope>NUCLEOTIDE SEQUENCE [LARGE SCALE GENOMIC DNA]</scope>
    <source>
        <strain evidence="2 3">URUG2</strain>
    </source>
</reference>
<accession>A0A2D3VCY9</accession>